<evidence type="ECO:0000256" key="2">
    <source>
        <dbReference type="SAM" id="MobiDB-lite"/>
    </source>
</evidence>
<protein>
    <submittedName>
        <fullName evidence="5">AT-hook motif nuclear-localized protein 22</fullName>
    </submittedName>
</protein>
<dbReference type="PROSITE" id="PS51742">
    <property type="entry name" value="PPC"/>
    <property type="match status" value="1"/>
</dbReference>
<accession>A0A6I9QGJ4</accession>
<reference evidence="5" key="1">
    <citation type="submission" date="2025-08" db="UniProtKB">
        <authorList>
            <consortium name="RefSeq"/>
        </authorList>
    </citation>
    <scope>IDENTIFICATION</scope>
</reference>
<feature type="domain" description="PPC" evidence="3">
    <location>
        <begin position="110"/>
        <end position="247"/>
    </location>
</feature>
<dbReference type="OrthoDB" id="780035at2759"/>
<dbReference type="GeneID" id="105034721"/>
<dbReference type="KEGG" id="egu:105034721"/>
<feature type="compositionally biased region" description="Low complexity" evidence="2">
    <location>
        <begin position="54"/>
        <end position="67"/>
    </location>
</feature>
<dbReference type="InterPro" id="IPR005175">
    <property type="entry name" value="PPC_dom"/>
</dbReference>
<dbReference type="SUPFAM" id="SSF117856">
    <property type="entry name" value="AF0104/ALDC/Ptd012-like"/>
    <property type="match status" value="1"/>
</dbReference>
<evidence type="ECO:0000313" key="4">
    <source>
        <dbReference type="Proteomes" id="UP000504607"/>
    </source>
</evidence>
<dbReference type="FunFam" id="3.30.1330.80:FF:000001">
    <property type="entry name" value="AT-hook motif nuclear-localized protein"/>
    <property type="match status" value="1"/>
</dbReference>
<feature type="region of interest" description="Disordered" evidence="2">
    <location>
        <begin position="1"/>
        <end position="97"/>
    </location>
</feature>
<sequence>MDPTTGSSAHGHHLPSPFHTRDFHHNFHHRLQQPKSEDDHGGLNRGQKRDYDDNSNINNNGSSSSNGDGKDSLEVNLAGTDGDAARRPRGRPAGSKNKAKLPIIINQESANVLRTHVMDVAGGCDIVESVANFARRRQQGVCILSGTGTVTNVTLQQPASLGGIVTLHGRFEILSLSGSFLPPPAPPAATGLTVYLAGGQGQVVGGSVVGPLTASGHVVIMAASFSNAAYEKLPLEEEESLPPQGPVQTHGLVGQEQQQLLQEPNLFHGLAPNLLNSVHLPSEPYSWTMGAGRPPY</sequence>
<dbReference type="Pfam" id="PF03479">
    <property type="entry name" value="PCC"/>
    <property type="match status" value="1"/>
</dbReference>
<dbReference type="Gene3D" id="3.30.1330.80">
    <property type="entry name" value="Hypothetical protein, similar to alpha- acetolactate decarboxylase, domain 2"/>
    <property type="match status" value="1"/>
</dbReference>
<feature type="compositionally biased region" description="Basic and acidic residues" evidence="2">
    <location>
        <begin position="35"/>
        <end position="52"/>
    </location>
</feature>
<dbReference type="Proteomes" id="UP000504607">
    <property type="component" value="Unplaced"/>
</dbReference>
<name>A0A6I9QGJ4_ELAGV</name>
<dbReference type="FunCoup" id="A0A6I9QGJ4">
    <property type="interactions" value="287"/>
</dbReference>
<evidence type="ECO:0000259" key="3">
    <source>
        <dbReference type="PROSITE" id="PS51742"/>
    </source>
</evidence>
<dbReference type="GO" id="GO:0005634">
    <property type="term" value="C:nucleus"/>
    <property type="evidence" value="ECO:0007669"/>
    <property type="project" value="UniProtKB-SubCell"/>
</dbReference>
<dbReference type="PANTHER" id="PTHR31100:SF15">
    <property type="entry name" value="AT-HOOK MOTIF NUCLEAR-LOCALIZED PROTEIN 24-RELATED"/>
    <property type="match status" value="1"/>
</dbReference>
<dbReference type="AlphaFoldDB" id="A0A6I9QGJ4"/>
<gene>
    <name evidence="5" type="primary">LOC105034721</name>
</gene>
<proteinExistence type="predicted"/>
<keyword evidence="4" id="KW-1185">Reference proteome</keyword>
<dbReference type="GO" id="GO:0003680">
    <property type="term" value="F:minor groove of adenine-thymine-rich DNA binding"/>
    <property type="evidence" value="ECO:0007669"/>
    <property type="project" value="InterPro"/>
</dbReference>
<dbReference type="InParanoid" id="A0A6I9QGJ4"/>
<comment type="subcellular location">
    <subcellularLocation>
        <location evidence="1">Nucleus</location>
    </subcellularLocation>
</comment>
<dbReference type="InterPro" id="IPR014476">
    <property type="entry name" value="AHL15-29"/>
</dbReference>
<dbReference type="GO" id="GO:0010228">
    <property type="term" value="P:vegetative to reproductive phase transition of meristem"/>
    <property type="evidence" value="ECO:0007669"/>
    <property type="project" value="TreeGrafter"/>
</dbReference>
<dbReference type="RefSeq" id="XP_010908279.1">
    <property type="nucleotide sequence ID" value="XM_010909977.3"/>
</dbReference>
<dbReference type="GO" id="GO:0003700">
    <property type="term" value="F:DNA-binding transcription factor activity"/>
    <property type="evidence" value="ECO:0007669"/>
    <property type="project" value="TreeGrafter"/>
</dbReference>
<dbReference type="CDD" id="cd11378">
    <property type="entry name" value="DUF296"/>
    <property type="match status" value="1"/>
</dbReference>
<evidence type="ECO:0000313" key="5">
    <source>
        <dbReference type="RefSeq" id="XP_010908279.1"/>
    </source>
</evidence>
<evidence type="ECO:0000256" key="1">
    <source>
        <dbReference type="ARBA" id="ARBA00004123"/>
    </source>
</evidence>
<dbReference type="PANTHER" id="PTHR31100">
    <property type="entry name" value="AT-HOOK MOTIF NUCLEAR-LOCALIZED PROTEIN 15"/>
    <property type="match status" value="1"/>
</dbReference>
<organism evidence="4 5">
    <name type="scientific">Elaeis guineensis var. tenera</name>
    <name type="common">Oil palm</name>
    <dbReference type="NCBI Taxonomy" id="51953"/>
    <lineage>
        <taxon>Eukaryota</taxon>
        <taxon>Viridiplantae</taxon>
        <taxon>Streptophyta</taxon>
        <taxon>Embryophyta</taxon>
        <taxon>Tracheophyta</taxon>
        <taxon>Spermatophyta</taxon>
        <taxon>Magnoliopsida</taxon>
        <taxon>Liliopsida</taxon>
        <taxon>Arecaceae</taxon>
        <taxon>Arecoideae</taxon>
        <taxon>Cocoseae</taxon>
        <taxon>Elaeidinae</taxon>
        <taxon>Elaeis</taxon>
    </lineage>
</organism>